<protein>
    <submittedName>
        <fullName evidence="2">Uncharacterized protein</fullName>
    </submittedName>
</protein>
<proteinExistence type="predicted"/>
<dbReference type="KEGG" id="dwu:DVJ83_13030"/>
<evidence type="ECO:0000256" key="1">
    <source>
        <dbReference type="SAM" id="Phobius"/>
    </source>
</evidence>
<keyword evidence="1" id="KW-1133">Transmembrane helix</keyword>
<feature type="transmembrane region" description="Helical" evidence="1">
    <location>
        <begin position="118"/>
        <end position="137"/>
    </location>
</feature>
<feature type="transmembrane region" description="Helical" evidence="1">
    <location>
        <begin position="82"/>
        <end position="103"/>
    </location>
</feature>
<evidence type="ECO:0000313" key="2">
    <source>
        <dbReference type="EMBL" id="AXG99890.1"/>
    </source>
</evidence>
<dbReference type="EMBL" id="CP031158">
    <property type="protein sequence ID" value="AXG99890.1"/>
    <property type="molecule type" value="Genomic_DNA"/>
</dbReference>
<dbReference type="Proteomes" id="UP000253744">
    <property type="component" value="Chromosome"/>
</dbReference>
<keyword evidence="1" id="KW-0812">Transmembrane</keyword>
<accession>A0A345IJL8</accession>
<keyword evidence="1" id="KW-0472">Membrane</keyword>
<feature type="transmembrane region" description="Helical" evidence="1">
    <location>
        <begin position="29"/>
        <end position="51"/>
    </location>
</feature>
<name>A0A345IJL8_9DEIO</name>
<dbReference type="AlphaFoldDB" id="A0A345IJL8"/>
<evidence type="ECO:0000313" key="3">
    <source>
        <dbReference type="Proteomes" id="UP000253744"/>
    </source>
</evidence>
<feature type="transmembrane region" description="Helical" evidence="1">
    <location>
        <begin position="57"/>
        <end position="75"/>
    </location>
</feature>
<reference evidence="2 3" key="1">
    <citation type="submission" date="2018-07" db="EMBL/GenBank/DDBJ databases">
        <title>Complete Genome and Methylome Analysis of Deinococcus wulumuqiensis NEB 479.</title>
        <authorList>
            <person name="Fomenkov A."/>
            <person name="Luyten Y."/>
            <person name="Vincze T."/>
            <person name="Anton B.P."/>
            <person name="Clark T."/>
            <person name="Roberts R.J."/>
            <person name="Morgan R.D."/>
        </authorList>
    </citation>
    <scope>NUCLEOTIDE SEQUENCE [LARGE SCALE GENOMIC DNA]</scope>
    <source>
        <strain evidence="2 3">NEB 479</strain>
    </source>
</reference>
<dbReference type="RefSeq" id="WP_114672629.1">
    <property type="nucleotide sequence ID" value="NZ_CALTYN010000183.1"/>
</dbReference>
<organism evidence="2 3">
    <name type="scientific">Deinococcus wulumuqiensis</name>
    <dbReference type="NCBI Taxonomy" id="980427"/>
    <lineage>
        <taxon>Bacteria</taxon>
        <taxon>Thermotogati</taxon>
        <taxon>Deinococcota</taxon>
        <taxon>Deinococci</taxon>
        <taxon>Deinococcales</taxon>
        <taxon>Deinococcaceae</taxon>
        <taxon>Deinococcus</taxon>
    </lineage>
</organism>
<sequence length="144" mass="15765">MKRDEWQEGMENEAASVTDARWARETRLAVFWGTFRLVAFGFALAGILSVLTDPPGSEWGTVHGIPIGCGLVLGWRGKSPLAVAMSCALFVPAAWLTVLLMQWLTPGHAPSQPPLNDWLGLTMPALGFTATHLGALLRRWRDIL</sequence>
<gene>
    <name evidence="2" type="ORF">DVJ83_13030</name>
</gene>